<dbReference type="AlphaFoldDB" id="A0A1H8K6T9"/>
<dbReference type="STRING" id="551995.SAMN05192574_104477"/>
<evidence type="ECO:0000313" key="2">
    <source>
        <dbReference type="EMBL" id="SEN88555.1"/>
    </source>
</evidence>
<dbReference type="InterPro" id="IPR050471">
    <property type="entry name" value="AB_hydrolase"/>
</dbReference>
<dbReference type="Pfam" id="PF00561">
    <property type="entry name" value="Abhydrolase_1"/>
    <property type="match status" value="1"/>
</dbReference>
<dbReference type="Proteomes" id="UP000198942">
    <property type="component" value="Unassembled WGS sequence"/>
</dbReference>
<evidence type="ECO:0000313" key="3">
    <source>
        <dbReference type="Proteomes" id="UP000198942"/>
    </source>
</evidence>
<protein>
    <submittedName>
        <fullName evidence="2">Pimeloyl-ACP methyl ester carboxylesterase</fullName>
    </submittedName>
</protein>
<dbReference type="RefSeq" id="WP_091211549.1">
    <property type="nucleotide sequence ID" value="NZ_FOCL01000004.1"/>
</dbReference>
<dbReference type="SUPFAM" id="SSF53474">
    <property type="entry name" value="alpha/beta-Hydrolases"/>
    <property type="match status" value="1"/>
</dbReference>
<dbReference type="PANTHER" id="PTHR43433">
    <property type="entry name" value="HYDROLASE, ALPHA/BETA FOLD FAMILY PROTEIN"/>
    <property type="match status" value="1"/>
</dbReference>
<gene>
    <name evidence="2" type="ORF">SAMN05192574_104477</name>
</gene>
<accession>A0A1H8K6T9</accession>
<feature type="domain" description="AB hydrolase-1" evidence="1">
    <location>
        <begin position="51"/>
        <end position="182"/>
    </location>
</feature>
<reference evidence="3" key="1">
    <citation type="submission" date="2016-10" db="EMBL/GenBank/DDBJ databases">
        <authorList>
            <person name="Varghese N."/>
            <person name="Submissions S."/>
        </authorList>
    </citation>
    <scope>NUCLEOTIDE SEQUENCE [LARGE SCALE GENOMIC DNA]</scope>
    <source>
        <strain evidence="3">Gh-48</strain>
    </source>
</reference>
<proteinExistence type="predicted"/>
<dbReference type="OrthoDB" id="2247630at2"/>
<dbReference type="EMBL" id="FOCL01000004">
    <property type="protein sequence ID" value="SEN88555.1"/>
    <property type="molecule type" value="Genomic_DNA"/>
</dbReference>
<organism evidence="2 3">
    <name type="scientific">Mucilaginibacter gossypiicola</name>
    <dbReference type="NCBI Taxonomy" id="551995"/>
    <lineage>
        <taxon>Bacteria</taxon>
        <taxon>Pseudomonadati</taxon>
        <taxon>Bacteroidota</taxon>
        <taxon>Sphingobacteriia</taxon>
        <taxon>Sphingobacteriales</taxon>
        <taxon>Sphingobacteriaceae</taxon>
        <taxon>Mucilaginibacter</taxon>
    </lineage>
</organism>
<dbReference type="InterPro" id="IPR000073">
    <property type="entry name" value="AB_hydrolase_1"/>
</dbReference>
<sequence length="278" mass="31317">MKKVLLLLLFFIPIIVKAQNIPYGNNPTAGNYAKAKDGTRIYYETYGTGKPLVLLHGGLYGEISEYENLIPVLSKNFMVIAIATRGHTKSEIGHQPYTYELMSDDAYTVIRQVTKDSITLIGFSDGAVIALDLTMRHPDLVKKLVFAGGNVSAASYRPGEMDELKRLSGASLERDMPDFVRERKKLMPEPERWGEFVQLLKHAWINQTTVMPEQIKHIKCPVLVAAGDRDRYNPIESFVSIYKLLPSAQLAIIPNSDHIIFYRQPALMETIVMGFVLK</sequence>
<evidence type="ECO:0000259" key="1">
    <source>
        <dbReference type="Pfam" id="PF00561"/>
    </source>
</evidence>
<dbReference type="Gene3D" id="3.40.50.1820">
    <property type="entry name" value="alpha/beta hydrolase"/>
    <property type="match status" value="1"/>
</dbReference>
<name>A0A1H8K6T9_9SPHI</name>
<dbReference type="PANTHER" id="PTHR43433:SF5">
    <property type="entry name" value="AB HYDROLASE-1 DOMAIN-CONTAINING PROTEIN"/>
    <property type="match status" value="1"/>
</dbReference>
<dbReference type="InterPro" id="IPR029058">
    <property type="entry name" value="AB_hydrolase_fold"/>
</dbReference>
<keyword evidence="3" id="KW-1185">Reference proteome</keyword>